<evidence type="ECO:0000256" key="2">
    <source>
        <dbReference type="ARBA" id="ARBA00005466"/>
    </source>
</evidence>
<organism evidence="7 8">
    <name type="scientific">Streptomyces lonegramiae</name>
    <dbReference type="NCBI Taxonomy" id="3075524"/>
    <lineage>
        <taxon>Bacteria</taxon>
        <taxon>Bacillati</taxon>
        <taxon>Actinomycetota</taxon>
        <taxon>Actinomycetes</taxon>
        <taxon>Kitasatosporales</taxon>
        <taxon>Streptomycetaceae</taxon>
        <taxon>Streptomyces</taxon>
    </lineage>
</organism>
<evidence type="ECO:0000256" key="5">
    <source>
        <dbReference type="ARBA" id="ARBA00023002"/>
    </source>
</evidence>
<dbReference type="InterPro" id="IPR006094">
    <property type="entry name" value="Oxid_FAD_bind_N"/>
</dbReference>
<keyword evidence="8" id="KW-1185">Reference proteome</keyword>
<dbReference type="RefSeq" id="WP_311725355.1">
    <property type="nucleotide sequence ID" value="NZ_JAVRFD010000009.1"/>
</dbReference>
<accession>A0ABU2XJ23</accession>
<name>A0ABU2XJ23_9ACTN</name>
<evidence type="ECO:0000313" key="7">
    <source>
        <dbReference type="EMBL" id="MDT0544888.1"/>
    </source>
</evidence>
<dbReference type="InterPro" id="IPR016169">
    <property type="entry name" value="FAD-bd_PCMH_sub2"/>
</dbReference>
<protein>
    <submittedName>
        <fullName evidence="7">FAD-binding oxidoreductase</fullName>
    </submittedName>
</protein>
<dbReference type="InterPro" id="IPR036318">
    <property type="entry name" value="FAD-bd_PCMH-like_sf"/>
</dbReference>
<dbReference type="InterPro" id="IPR050416">
    <property type="entry name" value="FAD-linked_Oxidoreductase"/>
</dbReference>
<dbReference type="Proteomes" id="UP001180754">
    <property type="component" value="Unassembled WGS sequence"/>
</dbReference>
<dbReference type="PROSITE" id="PS00862">
    <property type="entry name" value="OX2_COVAL_FAD"/>
    <property type="match status" value="1"/>
</dbReference>
<dbReference type="InterPro" id="IPR016166">
    <property type="entry name" value="FAD-bd_PCMH"/>
</dbReference>
<feature type="domain" description="FAD-binding PCMH-type" evidence="6">
    <location>
        <begin position="40"/>
        <end position="211"/>
    </location>
</feature>
<keyword evidence="4" id="KW-0274">FAD</keyword>
<sequence length="468" mass="49346">MSRYPQVRGRARAIEGAVVRRGDPGYAKLRASMVWNELTPSRSPDVIVVAASERDVPEAVLLARASGMRIAVRAGGHSWCGSSLREGGMLIDLSGLRRYVIDPAARTAHVQPGVTGGELAARLARYGLAYATGHCESVAMGGYLLSGGLGWNSGAWGPACAGVRRVEAVTADGEVVGCDAGENADLFWAARGAGPGFFAVVTGFDLALHPLPGAVATTSYAFPLADTEEVAGHISGVSEELPAEVELTIQLATADPAVCPAAPRPPVITVSAVAFADSWEEAVRLTEPLRSCPVVARALFRRESEPASFATLSGGASSAWPAKHRFAADTLWSDDDLGALLAPLADAIAAAPSGKSSVLAPFRPASRDERLLGDMAFSVLGRSYVVPYAVWDDPGRDGANARWLREAMRRVEPLGAGHYIAEADLTAAPNRAERSYTPADWRRLREVRARYDPDGAFHSYLGPGPAPL</sequence>
<keyword evidence="3" id="KW-0285">Flavoprotein</keyword>
<reference evidence="7" key="1">
    <citation type="submission" date="2024-05" db="EMBL/GenBank/DDBJ databases">
        <title>30 novel species of actinomycetes from the DSMZ collection.</title>
        <authorList>
            <person name="Nouioui I."/>
        </authorList>
    </citation>
    <scope>NUCLEOTIDE SEQUENCE</scope>
    <source>
        <strain evidence="7">DSM 41529</strain>
    </source>
</reference>
<evidence type="ECO:0000256" key="3">
    <source>
        <dbReference type="ARBA" id="ARBA00022630"/>
    </source>
</evidence>
<dbReference type="Gene3D" id="3.40.462.20">
    <property type="match status" value="1"/>
</dbReference>
<dbReference type="Pfam" id="PF01565">
    <property type="entry name" value="FAD_binding_4"/>
    <property type="match status" value="1"/>
</dbReference>
<evidence type="ECO:0000259" key="6">
    <source>
        <dbReference type="PROSITE" id="PS51387"/>
    </source>
</evidence>
<evidence type="ECO:0000256" key="4">
    <source>
        <dbReference type="ARBA" id="ARBA00022827"/>
    </source>
</evidence>
<keyword evidence="5" id="KW-0560">Oxidoreductase</keyword>
<comment type="similarity">
    <text evidence="2">Belongs to the oxygen-dependent FAD-linked oxidoreductase family.</text>
</comment>
<dbReference type="Gene3D" id="3.30.465.10">
    <property type="match status" value="1"/>
</dbReference>
<dbReference type="PANTHER" id="PTHR42973:SF39">
    <property type="entry name" value="FAD-BINDING PCMH-TYPE DOMAIN-CONTAINING PROTEIN"/>
    <property type="match status" value="1"/>
</dbReference>
<dbReference type="Gene3D" id="3.30.43.10">
    <property type="entry name" value="Uridine Diphospho-n-acetylenolpyruvylglucosamine Reductase, domain 2"/>
    <property type="match status" value="1"/>
</dbReference>
<proteinExistence type="inferred from homology"/>
<gene>
    <name evidence="7" type="ORF">RND15_19560</name>
</gene>
<dbReference type="PROSITE" id="PS51387">
    <property type="entry name" value="FAD_PCMH"/>
    <property type="match status" value="1"/>
</dbReference>
<evidence type="ECO:0000313" key="8">
    <source>
        <dbReference type="Proteomes" id="UP001180754"/>
    </source>
</evidence>
<comment type="caution">
    <text evidence="7">The sequence shown here is derived from an EMBL/GenBank/DDBJ whole genome shotgun (WGS) entry which is preliminary data.</text>
</comment>
<dbReference type="InterPro" id="IPR006093">
    <property type="entry name" value="Oxy_OxRdtase_FAD_BS"/>
</dbReference>
<evidence type="ECO:0000256" key="1">
    <source>
        <dbReference type="ARBA" id="ARBA00001974"/>
    </source>
</evidence>
<dbReference type="SUPFAM" id="SSF56176">
    <property type="entry name" value="FAD-binding/transporter-associated domain-like"/>
    <property type="match status" value="1"/>
</dbReference>
<comment type="cofactor">
    <cofactor evidence="1">
        <name>FAD</name>
        <dbReference type="ChEBI" id="CHEBI:57692"/>
    </cofactor>
</comment>
<dbReference type="EMBL" id="JAVRFD010000009">
    <property type="protein sequence ID" value="MDT0544888.1"/>
    <property type="molecule type" value="Genomic_DNA"/>
</dbReference>
<dbReference type="InterPro" id="IPR016167">
    <property type="entry name" value="FAD-bd_PCMH_sub1"/>
</dbReference>
<dbReference type="PANTHER" id="PTHR42973">
    <property type="entry name" value="BINDING OXIDOREDUCTASE, PUTATIVE (AFU_ORTHOLOGUE AFUA_1G17690)-RELATED"/>
    <property type="match status" value="1"/>
</dbReference>